<dbReference type="Gene3D" id="2.40.50.140">
    <property type="entry name" value="Nucleic acid-binding proteins"/>
    <property type="match status" value="1"/>
</dbReference>
<evidence type="ECO:0000313" key="7">
    <source>
        <dbReference type="EMBL" id="SUZ71223.1"/>
    </source>
</evidence>
<comment type="subcellular location">
    <subcellularLocation>
        <location evidence="1">Membrane</location>
        <topology evidence="1">Multi-pass membrane protein</topology>
    </subcellularLocation>
</comment>
<evidence type="ECO:0000256" key="3">
    <source>
        <dbReference type="ARBA" id="ARBA00022989"/>
    </source>
</evidence>
<keyword evidence="4 5" id="KW-0472">Membrane</keyword>
<dbReference type="PANTHER" id="PTHR33507:SF3">
    <property type="entry name" value="INNER MEMBRANE PROTEIN YBBJ"/>
    <property type="match status" value="1"/>
</dbReference>
<evidence type="ECO:0000256" key="2">
    <source>
        <dbReference type="ARBA" id="ARBA00022692"/>
    </source>
</evidence>
<keyword evidence="2 5" id="KW-0812">Transmembrane</keyword>
<dbReference type="InterPro" id="IPR052165">
    <property type="entry name" value="Membrane_assoc_protease"/>
</dbReference>
<protein>
    <recommendedName>
        <fullName evidence="6">NfeD-like C-terminal domain-containing protein</fullName>
    </recommendedName>
</protein>
<dbReference type="GO" id="GO:0005886">
    <property type="term" value="C:plasma membrane"/>
    <property type="evidence" value="ECO:0007669"/>
    <property type="project" value="TreeGrafter"/>
</dbReference>
<gene>
    <name evidence="7" type="ORF">METZ01_LOCUS24077</name>
</gene>
<feature type="domain" description="NfeD-like C-terminal" evidence="6">
    <location>
        <begin position="90"/>
        <end position="148"/>
    </location>
</feature>
<feature type="transmembrane region" description="Helical" evidence="5">
    <location>
        <begin position="41"/>
        <end position="71"/>
    </location>
</feature>
<feature type="transmembrane region" description="Helical" evidence="5">
    <location>
        <begin position="12"/>
        <end position="35"/>
    </location>
</feature>
<dbReference type="InterPro" id="IPR012340">
    <property type="entry name" value="NA-bd_OB-fold"/>
</dbReference>
<dbReference type="SUPFAM" id="SSF141322">
    <property type="entry name" value="NfeD domain-like"/>
    <property type="match status" value="1"/>
</dbReference>
<reference evidence="7" key="1">
    <citation type="submission" date="2018-05" db="EMBL/GenBank/DDBJ databases">
        <authorList>
            <person name="Lanie J.A."/>
            <person name="Ng W.-L."/>
            <person name="Kazmierczak K.M."/>
            <person name="Andrzejewski T.M."/>
            <person name="Davidsen T.M."/>
            <person name="Wayne K.J."/>
            <person name="Tettelin H."/>
            <person name="Glass J.I."/>
            <person name="Rusch D."/>
            <person name="Podicherti R."/>
            <person name="Tsui H.-C.T."/>
            <person name="Winkler M.E."/>
        </authorList>
    </citation>
    <scope>NUCLEOTIDE SEQUENCE</scope>
</reference>
<dbReference type="InterPro" id="IPR002810">
    <property type="entry name" value="NfeD-like_C"/>
</dbReference>
<proteinExistence type="predicted"/>
<evidence type="ECO:0000259" key="6">
    <source>
        <dbReference type="Pfam" id="PF01957"/>
    </source>
</evidence>
<sequence length="156" mass="16573">MDATPDTWRWIWLVIAAVFITGEMFVAGTFILIPFGLSASVAMVLAFLGAPLLVGWIVFVALGGLLFSIFWKRSRTALAAMKSPPGAGHDRLIGALGRALENIPADPAESGLVKIGGEEWRAVSDAGPISSGTTVEIMEIRGTRVVVRSNPEQGPK</sequence>
<dbReference type="PANTHER" id="PTHR33507">
    <property type="entry name" value="INNER MEMBRANE PROTEIN YBBJ"/>
    <property type="match status" value="1"/>
</dbReference>
<evidence type="ECO:0000256" key="5">
    <source>
        <dbReference type="SAM" id="Phobius"/>
    </source>
</evidence>
<organism evidence="7">
    <name type="scientific">marine metagenome</name>
    <dbReference type="NCBI Taxonomy" id="408172"/>
    <lineage>
        <taxon>unclassified sequences</taxon>
        <taxon>metagenomes</taxon>
        <taxon>ecological metagenomes</taxon>
    </lineage>
</organism>
<dbReference type="AlphaFoldDB" id="A0A381Q0Q8"/>
<evidence type="ECO:0000256" key="1">
    <source>
        <dbReference type="ARBA" id="ARBA00004141"/>
    </source>
</evidence>
<accession>A0A381Q0Q8</accession>
<dbReference type="Pfam" id="PF01957">
    <property type="entry name" value="NfeD"/>
    <property type="match status" value="1"/>
</dbReference>
<keyword evidence="3 5" id="KW-1133">Transmembrane helix</keyword>
<dbReference type="EMBL" id="UINC01001115">
    <property type="protein sequence ID" value="SUZ71223.1"/>
    <property type="molecule type" value="Genomic_DNA"/>
</dbReference>
<name>A0A381Q0Q8_9ZZZZ</name>
<evidence type="ECO:0000256" key="4">
    <source>
        <dbReference type="ARBA" id="ARBA00023136"/>
    </source>
</evidence>